<gene>
    <name evidence="1" type="ORF">SMN809_LOCUS80905</name>
</gene>
<dbReference type="Gene3D" id="2.60.40.10">
    <property type="entry name" value="Immunoglobulins"/>
    <property type="match status" value="1"/>
</dbReference>
<dbReference type="AlphaFoldDB" id="A0A8S3JJM2"/>
<sequence length="117" mass="13326">MPSSCKTRFITDEAKTRAPPPQFAIHQTDATSVLIEVIVSSDKSATFEDVFDVYSMKETDDDEWTKVATMDKDHLSTTIKNLEENTAYTFKIHNQKLPLSEEQNNIMQQFKFETASG</sequence>
<dbReference type="EMBL" id="CAJOBI010346642">
    <property type="protein sequence ID" value="CAF5218335.1"/>
    <property type="molecule type" value="Genomic_DNA"/>
</dbReference>
<comment type="caution">
    <text evidence="1">The sequence shown here is derived from an EMBL/GenBank/DDBJ whole genome shotgun (WGS) entry which is preliminary data.</text>
</comment>
<dbReference type="CDD" id="cd00063">
    <property type="entry name" value="FN3"/>
    <property type="match status" value="1"/>
</dbReference>
<evidence type="ECO:0008006" key="3">
    <source>
        <dbReference type="Google" id="ProtNLM"/>
    </source>
</evidence>
<accession>A0A8S3JJM2</accession>
<reference evidence="1" key="1">
    <citation type="submission" date="2021-02" db="EMBL/GenBank/DDBJ databases">
        <authorList>
            <person name="Nowell W R."/>
        </authorList>
    </citation>
    <scope>NUCLEOTIDE SEQUENCE</scope>
</reference>
<evidence type="ECO:0000313" key="1">
    <source>
        <dbReference type="EMBL" id="CAF5218335.1"/>
    </source>
</evidence>
<dbReference type="InterPro" id="IPR036116">
    <property type="entry name" value="FN3_sf"/>
</dbReference>
<dbReference type="SUPFAM" id="SSF49265">
    <property type="entry name" value="Fibronectin type III"/>
    <property type="match status" value="1"/>
</dbReference>
<dbReference type="InterPro" id="IPR003961">
    <property type="entry name" value="FN3_dom"/>
</dbReference>
<name>A0A8S3JJM2_9BILA</name>
<proteinExistence type="predicted"/>
<protein>
    <recommendedName>
        <fullName evidence="3">Fibronectin type-III domain-containing protein</fullName>
    </recommendedName>
</protein>
<evidence type="ECO:0000313" key="2">
    <source>
        <dbReference type="Proteomes" id="UP000676336"/>
    </source>
</evidence>
<organism evidence="1 2">
    <name type="scientific">Rotaria magnacalcarata</name>
    <dbReference type="NCBI Taxonomy" id="392030"/>
    <lineage>
        <taxon>Eukaryota</taxon>
        <taxon>Metazoa</taxon>
        <taxon>Spiralia</taxon>
        <taxon>Gnathifera</taxon>
        <taxon>Rotifera</taxon>
        <taxon>Eurotatoria</taxon>
        <taxon>Bdelloidea</taxon>
        <taxon>Philodinida</taxon>
        <taxon>Philodinidae</taxon>
        <taxon>Rotaria</taxon>
    </lineage>
</organism>
<dbReference type="InterPro" id="IPR013783">
    <property type="entry name" value="Ig-like_fold"/>
</dbReference>
<dbReference type="Proteomes" id="UP000676336">
    <property type="component" value="Unassembled WGS sequence"/>
</dbReference>